<organism evidence="1 2">
    <name type="scientific">Sphingomonas jatrophae</name>
    <dbReference type="NCBI Taxonomy" id="1166337"/>
    <lineage>
        <taxon>Bacteria</taxon>
        <taxon>Pseudomonadati</taxon>
        <taxon>Pseudomonadota</taxon>
        <taxon>Alphaproteobacteria</taxon>
        <taxon>Sphingomonadales</taxon>
        <taxon>Sphingomonadaceae</taxon>
        <taxon>Sphingomonas</taxon>
    </lineage>
</organism>
<reference evidence="1 2" key="1">
    <citation type="submission" date="2016-10" db="EMBL/GenBank/DDBJ databases">
        <authorList>
            <person name="de Groot N.N."/>
        </authorList>
    </citation>
    <scope>NUCLEOTIDE SEQUENCE [LARGE SCALE GENOMIC DNA]</scope>
    <source>
        <strain evidence="1 2">S5-249</strain>
    </source>
</reference>
<protein>
    <submittedName>
        <fullName evidence="1">Uncharacterized protein</fullName>
    </submittedName>
</protein>
<evidence type="ECO:0000313" key="1">
    <source>
        <dbReference type="EMBL" id="SFS09126.1"/>
    </source>
</evidence>
<sequence length="39" mass="4236">MTYKNEFKEVLALVVEHASPLMSTKAGTSTTPAKKAAKR</sequence>
<dbReference type="EMBL" id="FOZG01000003">
    <property type="protein sequence ID" value="SFS09126.1"/>
    <property type="molecule type" value="Genomic_DNA"/>
</dbReference>
<proteinExistence type="predicted"/>
<dbReference type="AlphaFoldDB" id="A0A1I6M084"/>
<keyword evidence="2" id="KW-1185">Reference proteome</keyword>
<gene>
    <name evidence="1" type="ORF">SAMN05192580_3224</name>
</gene>
<accession>A0A1I6M084</accession>
<evidence type="ECO:0000313" key="2">
    <source>
        <dbReference type="Proteomes" id="UP000198824"/>
    </source>
</evidence>
<dbReference type="Proteomes" id="UP000198824">
    <property type="component" value="Unassembled WGS sequence"/>
</dbReference>
<name>A0A1I6M084_9SPHN</name>